<keyword evidence="2" id="KW-1185">Reference proteome</keyword>
<evidence type="ECO:0000313" key="1">
    <source>
        <dbReference type="EMBL" id="KAF1936297.1"/>
    </source>
</evidence>
<dbReference type="EMBL" id="ML976197">
    <property type="protein sequence ID" value="KAF1936297.1"/>
    <property type="molecule type" value="Genomic_DNA"/>
</dbReference>
<dbReference type="AlphaFoldDB" id="A0A6A5SFW5"/>
<protein>
    <submittedName>
        <fullName evidence="1">Uncharacterized protein</fullName>
    </submittedName>
</protein>
<dbReference type="Proteomes" id="UP000800038">
    <property type="component" value="Unassembled WGS sequence"/>
</dbReference>
<sequence length="304" mass="34518">MAAPHQDPAKAGATSQASLLGLPTELRLKIYAYLAEPIHYHVDNLVPYVPAWDVGLFKNKRFCHTPDPACPFLCSKPVYSGWQPTQELCHNLPGSSSESAAQCVSAICRTCKLIYSETDGMFDSKWIGITIRHLFNARDMLKYTHASHLETIVHLTIQYLPSRYDTHSGMHPIVQHLRNHHADLPNLCTVAVQGPRAMRKFCQQEEGMMRFRPEETWFEGSWFIGALRDALRERTPIVEVGIDAWVIIRAGHLDCKSGNDEMVRIRGTIDQGSGALRCEVKRQEVVEDGPWKKFWEMWGMGYPV</sequence>
<organism evidence="1 2">
    <name type="scientific">Clathrospora elynae</name>
    <dbReference type="NCBI Taxonomy" id="706981"/>
    <lineage>
        <taxon>Eukaryota</taxon>
        <taxon>Fungi</taxon>
        <taxon>Dikarya</taxon>
        <taxon>Ascomycota</taxon>
        <taxon>Pezizomycotina</taxon>
        <taxon>Dothideomycetes</taxon>
        <taxon>Pleosporomycetidae</taxon>
        <taxon>Pleosporales</taxon>
        <taxon>Diademaceae</taxon>
        <taxon>Clathrospora</taxon>
    </lineage>
</organism>
<evidence type="ECO:0000313" key="2">
    <source>
        <dbReference type="Proteomes" id="UP000800038"/>
    </source>
</evidence>
<reference evidence="1" key="1">
    <citation type="journal article" date="2020" name="Stud. Mycol.">
        <title>101 Dothideomycetes genomes: a test case for predicting lifestyles and emergence of pathogens.</title>
        <authorList>
            <person name="Haridas S."/>
            <person name="Albert R."/>
            <person name="Binder M."/>
            <person name="Bloem J."/>
            <person name="Labutti K."/>
            <person name="Salamov A."/>
            <person name="Andreopoulos B."/>
            <person name="Baker S."/>
            <person name="Barry K."/>
            <person name="Bills G."/>
            <person name="Bluhm B."/>
            <person name="Cannon C."/>
            <person name="Castanera R."/>
            <person name="Culley D."/>
            <person name="Daum C."/>
            <person name="Ezra D."/>
            <person name="Gonzalez J."/>
            <person name="Henrissat B."/>
            <person name="Kuo A."/>
            <person name="Liang C."/>
            <person name="Lipzen A."/>
            <person name="Lutzoni F."/>
            <person name="Magnuson J."/>
            <person name="Mondo S."/>
            <person name="Nolan M."/>
            <person name="Ohm R."/>
            <person name="Pangilinan J."/>
            <person name="Park H.-J."/>
            <person name="Ramirez L."/>
            <person name="Alfaro M."/>
            <person name="Sun H."/>
            <person name="Tritt A."/>
            <person name="Yoshinaga Y."/>
            <person name="Zwiers L.-H."/>
            <person name="Turgeon B."/>
            <person name="Goodwin S."/>
            <person name="Spatafora J."/>
            <person name="Crous P."/>
            <person name="Grigoriev I."/>
        </authorList>
    </citation>
    <scope>NUCLEOTIDE SEQUENCE</scope>
    <source>
        <strain evidence="1">CBS 161.51</strain>
    </source>
</reference>
<name>A0A6A5SFW5_9PLEO</name>
<accession>A0A6A5SFW5</accession>
<gene>
    <name evidence="1" type="ORF">EJ02DRAFT_96234</name>
</gene>
<dbReference type="OrthoDB" id="3715018at2759"/>
<proteinExistence type="predicted"/>